<sequence>MITSARKARRFRNSVRDVVYTRNFLAAVHLRTVVVFGRNAVSVVRGAELKRLRAPRYVVRKTCLYVVVVDRRPCTYDNRVRKTLHGTISEIRGSRRERGSVIRNGKRHRRAQEVSVFVDMSSNELVAAVAKPQQHLTRHTAAATATFRA</sequence>
<accession>A0A8B8G597</accession>
<dbReference type="AlphaFoldDB" id="A0A8B8G597"/>
<dbReference type="RefSeq" id="XP_025418003.1">
    <property type="nucleotide sequence ID" value="XM_025562218.1"/>
</dbReference>
<dbReference type="Proteomes" id="UP000694846">
    <property type="component" value="Unplaced"/>
</dbReference>
<dbReference type="GeneID" id="112688833"/>
<reference evidence="2" key="1">
    <citation type="submission" date="2025-08" db="UniProtKB">
        <authorList>
            <consortium name="RefSeq"/>
        </authorList>
    </citation>
    <scope>IDENTIFICATION</scope>
    <source>
        <tissue evidence="2">Whole body</tissue>
    </source>
</reference>
<name>A0A8B8G597_9HEMI</name>
<protein>
    <submittedName>
        <fullName evidence="2">Uncharacterized protein LOC112688833</fullName>
    </submittedName>
</protein>
<evidence type="ECO:0000313" key="2">
    <source>
        <dbReference type="RefSeq" id="XP_025418003.1"/>
    </source>
</evidence>
<evidence type="ECO:0000313" key="1">
    <source>
        <dbReference type="Proteomes" id="UP000694846"/>
    </source>
</evidence>
<keyword evidence="1" id="KW-1185">Reference proteome</keyword>
<organism evidence="1 2">
    <name type="scientific">Sipha flava</name>
    <name type="common">yellow sugarcane aphid</name>
    <dbReference type="NCBI Taxonomy" id="143950"/>
    <lineage>
        <taxon>Eukaryota</taxon>
        <taxon>Metazoa</taxon>
        <taxon>Ecdysozoa</taxon>
        <taxon>Arthropoda</taxon>
        <taxon>Hexapoda</taxon>
        <taxon>Insecta</taxon>
        <taxon>Pterygota</taxon>
        <taxon>Neoptera</taxon>
        <taxon>Paraneoptera</taxon>
        <taxon>Hemiptera</taxon>
        <taxon>Sternorrhyncha</taxon>
        <taxon>Aphidomorpha</taxon>
        <taxon>Aphidoidea</taxon>
        <taxon>Aphididae</taxon>
        <taxon>Sipha</taxon>
    </lineage>
</organism>
<gene>
    <name evidence="2" type="primary">LOC112688833</name>
</gene>
<proteinExistence type="predicted"/>